<sequence length="90" mass="10098">MYKTVALIIIIVAIATLQVYLCRRENRRVGLILPAASFVVSILAVIGMHFYTAPPNLISMLYSAVQVFIMMNIPTVILAGIYVLYHGRRM</sequence>
<keyword evidence="1" id="KW-0812">Transmembrane</keyword>
<proteinExistence type="predicted"/>
<reference evidence="2 3" key="1">
    <citation type="submission" date="2023-07" db="EMBL/GenBank/DDBJ databases">
        <title>Closed genome sequence of Methanimicrococcus sp. Es2.</title>
        <authorList>
            <person name="Protasov E."/>
            <person name="Platt K."/>
            <person name="Reeh H."/>
            <person name="Poehlein A."/>
            <person name="Daniel R."/>
            <person name="Brune A."/>
        </authorList>
    </citation>
    <scope>NUCLEOTIDE SEQUENCE [LARGE SCALE GENOMIC DNA]</scope>
    <source>
        <strain evidence="2 3">Es2</strain>
    </source>
</reference>
<dbReference type="RefSeq" id="WP_316559868.1">
    <property type="nucleotide sequence ID" value="NZ_CP131062.1"/>
</dbReference>
<organism evidence="2 3">
    <name type="scientific">Methanimicrococcus stummii</name>
    <dbReference type="NCBI Taxonomy" id="3028294"/>
    <lineage>
        <taxon>Archaea</taxon>
        <taxon>Methanobacteriati</taxon>
        <taxon>Methanobacteriota</taxon>
        <taxon>Stenosarchaea group</taxon>
        <taxon>Methanomicrobia</taxon>
        <taxon>Methanosarcinales</taxon>
        <taxon>Methanosarcinaceae</taxon>
        <taxon>Methanimicrococcus</taxon>
    </lineage>
</organism>
<accession>A0AA96ZWU6</accession>
<protein>
    <submittedName>
        <fullName evidence="2">Uncharacterized protein</fullName>
    </submittedName>
</protein>
<feature type="transmembrane region" description="Helical" evidence="1">
    <location>
        <begin position="63"/>
        <end position="85"/>
    </location>
</feature>
<dbReference type="Proteomes" id="UP001302662">
    <property type="component" value="Chromosome"/>
</dbReference>
<feature type="transmembrane region" description="Helical" evidence="1">
    <location>
        <begin position="6"/>
        <end position="22"/>
    </location>
</feature>
<keyword evidence="3" id="KW-1185">Reference proteome</keyword>
<dbReference type="AlphaFoldDB" id="A0AA96ZWU6"/>
<keyword evidence="1" id="KW-0472">Membrane</keyword>
<dbReference type="GeneID" id="85196960"/>
<feature type="transmembrane region" description="Helical" evidence="1">
    <location>
        <begin position="29"/>
        <end position="51"/>
    </location>
</feature>
<evidence type="ECO:0000313" key="2">
    <source>
        <dbReference type="EMBL" id="WNY28325.1"/>
    </source>
</evidence>
<keyword evidence="1" id="KW-1133">Transmembrane helix</keyword>
<dbReference type="KEGG" id="mees:MmiEs2_05100"/>
<dbReference type="EMBL" id="CP131062">
    <property type="protein sequence ID" value="WNY28325.1"/>
    <property type="molecule type" value="Genomic_DNA"/>
</dbReference>
<evidence type="ECO:0000256" key="1">
    <source>
        <dbReference type="SAM" id="Phobius"/>
    </source>
</evidence>
<gene>
    <name evidence="2" type="ORF">MmiEs2_05100</name>
</gene>
<evidence type="ECO:0000313" key="3">
    <source>
        <dbReference type="Proteomes" id="UP001302662"/>
    </source>
</evidence>
<name>A0AA96ZWU6_9EURY</name>